<evidence type="ECO:0000313" key="3">
    <source>
        <dbReference type="EMBL" id="MCQ8279323.1"/>
    </source>
</evidence>
<name>A0ABT1W995_9PROT</name>
<dbReference type="RefSeq" id="WP_422864810.1">
    <property type="nucleotide sequence ID" value="NZ_JAMSKV010000011.1"/>
</dbReference>
<keyword evidence="4" id="KW-1185">Reference proteome</keyword>
<evidence type="ECO:0000313" key="4">
    <source>
        <dbReference type="Proteomes" id="UP001524587"/>
    </source>
</evidence>
<reference evidence="3 4" key="1">
    <citation type="submission" date="2022-06" db="EMBL/GenBank/DDBJ databases">
        <title>Endosaccharibacter gen. nov., sp. nov., endophytic bacteria isolated from sugarcane.</title>
        <authorList>
            <person name="Pitiwittayakul N."/>
            <person name="Yukphan P."/>
            <person name="Charoenyingcharoen P."/>
            <person name="Tanasupawat S."/>
        </authorList>
    </citation>
    <scope>NUCLEOTIDE SEQUENCE [LARGE SCALE GENOMIC DNA]</scope>
    <source>
        <strain evidence="3 4">KSS8</strain>
    </source>
</reference>
<dbReference type="Gene3D" id="1.10.40.60">
    <property type="entry name" value="EpsJ-like"/>
    <property type="match status" value="1"/>
</dbReference>
<dbReference type="InterPro" id="IPR049031">
    <property type="entry name" value="T2SSK_SAM-like_1st"/>
</dbReference>
<dbReference type="InterPro" id="IPR038072">
    <property type="entry name" value="GspK_central_sf"/>
</dbReference>
<dbReference type="Pfam" id="PF21687">
    <property type="entry name" value="T2SSK_1st"/>
    <property type="match status" value="1"/>
</dbReference>
<dbReference type="SUPFAM" id="SSF158544">
    <property type="entry name" value="GspK insert domain-like"/>
    <property type="match status" value="1"/>
</dbReference>
<evidence type="ECO:0000259" key="2">
    <source>
        <dbReference type="Pfam" id="PF21687"/>
    </source>
</evidence>
<feature type="domain" description="T2SS protein K first SAM-like" evidence="2">
    <location>
        <begin position="77"/>
        <end position="163"/>
    </location>
</feature>
<gene>
    <name evidence="3" type="ORF">NFI95_12810</name>
</gene>
<evidence type="ECO:0000256" key="1">
    <source>
        <dbReference type="SAM" id="MobiDB-lite"/>
    </source>
</evidence>
<organism evidence="3 4">
    <name type="scientific">Endosaccharibacter trunci</name>
    <dbReference type="NCBI Taxonomy" id="2812733"/>
    <lineage>
        <taxon>Bacteria</taxon>
        <taxon>Pseudomonadati</taxon>
        <taxon>Pseudomonadota</taxon>
        <taxon>Alphaproteobacteria</taxon>
        <taxon>Acetobacterales</taxon>
        <taxon>Acetobacteraceae</taxon>
        <taxon>Endosaccharibacter</taxon>
    </lineage>
</organism>
<dbReference type="EMBL" id="JAMSKV010000011">
    <property type="protein sequence ID" value="MCQ8279323.1"/>
    <property type="molecule type" value="Genomic_DNA"/>
</dbReference>
<feature type="compositionally biased region" description="Low complexity" evidence="1">
    <location>
        <begin position="194"/>
        <end position="206"/>
    </location>
</feature>
<accession>A0ABT1W995</accession>
<feature type="region of interest" description="Disordered" evidence="1">
    <location>
        <begin position="184"/>
        <end position="209"/>
    </location>
</feature>
<proteinExistence type="predicted"/>
<dbReference type="Proteomes" id="UP001524587">
    <property type="component" value="Unassembled WGS sequence"/>
</dbReference>
<protein>
    <submittedName>
        <fullName evidence="3">General secretion pathway protein GspK</fullName>
    </submittedName>
</protein>
<comment type="caution">
    <text evidence="3">The sequence shown here is derived from an EMBL/GenBank/DDBJ whole genome shotgun (WGS) entry which is preliminary data.</text>
</comment>
<sequence length="259" mass="26198">MLFSLLVSAITASGGGRAREAGELVRNAQLRACAAGGIDQALFHVLDQGTAHWPADGVARPLRGDGCALRVSVASQDGKINPNIASAALLSGLFQAAGVDAHQAPSIAAAVVAWRFPIAQTEVPRGTDYKPPGAPFQSLAEIGLVPGVTPALLERIAPALTLYHDGDPNLLDASPLVRRAVFLGSGVDPDGDEGPSAAQGPAAPSGERFDPSVVEVIVEASDRNGHRARQDVIAVTGAGAGRDAGGAAAPFKIVAMGAS</sequence>